<name>A0A3A8AXY6_9RHOB</name>
<dbReference type="AlphaFoldDB" id="A0A3A8AXY6"/>
<dbReference type="SMART" id="SM00564">
    <property type="entry name" value="PQQ"/>
    <property type="match status" value="5"/>
</dbReference>
<dbReference type="PANTHER" id="PTHR34512:SF30">
    <property type="entry name" value="OUTER MEMBRANE PROTEIN ASSEMBLY FACTOR BAMB"/>
    <property type="match status" value="1"/>
</dbReference>
<proteinExistence type="predicted"/>
<dbReference type="InterPro" id="IPR015943">
    <property type="entry name" value="WD40/YVTN_repeat-like_dom_sf"/>
</dbReference>
<sequence>MLGLAALGLLAACAKEDEVLTGERENIFAVVGDAEADKIPTIAAASVNDGPAPISLPPVQVNAEWRQATGSASGRAAHPALSAAPQLVWSANIGKGDSARSRITAQPVVAGGRVFTLDANATVSAHSTSGKALWTANLVPVNDSPGDGSGGGLAFGDGKLFVSSGFGRLTALDPESGAEIWEQELRQTATGSPAVYGDLVYLVAGDDVAWALDTGTGRIKWRLTATPDINNMLGGPAPAVSDKYAVFAFGSGEVQGAFRKGGLRLWDAQIAGRRHGLAQSRVNDIVGDPVIDGERLYVGNQSGRMAALRISNGERIWSADEGPMSPVWPAGGDIFMVTDRNELVRLDGETGARVWGARLPFFTKDRPRRQAEVYAHYGPVIAGGQVVVASNDGYLRFFDPVSGALRRTVAVPGGATTAPVIANRTLYVVSTKGVLHAFR</sequence>
<protein>
    <submittedName>
        <fullName evidence="2">Quinoprotein</fullName>
    </submittedName>
</protein>
<dbReference type="OrthoDB" id="5290752at2"/>
<comment type="caution">
    <text evidence="2">The sequence shown here is derived from an EMBL/GenBank/DDBJ whole genome shotgun (WGS) entry which is preliminary data.</text>
</comment>
<evidence type="ECO:0000313" key="2">
    <source>
        <dbReference type="EMBL" id="RKF16666.1"/>
    </source>
</evidence>
<evidence type="ECO:0000259" key="1">
    <source>
        <dbReference type="Pfam" id="PF13360"/>
    </source>
</evidence>
<accession>A0A3A8AXY6</accession>
<dbReference type="InterPro" id="IPR011047">
    <property type="entry name" value="Quinoprotein_ADH-like_sf"/>
</dbReference>
<dbReference type="SUPFAM" id="SSF50998">
    <property type="entry name" value="Quinoprotein alcohol dehydrogenase-like"/>
    <property type="match status" value="1"/>
</dbReference>
<dbReference type="EMBL" id="RAPE01000001">
    <property type="protein sequence ID" value="RKF16666.1"/>
    <property type="molecule type" value="Genomic_DNA"/>
</dbReference>
<evidence type="ECO:0000313" key="3">
    <source>
        <dbReference type="Proteomes" id="UP000281128"/>
    </source>
</evidence>
<dbReference type="InterPro" id="IPR002372">
    <property type="entry name" value="PQQ_rpt_dom"/>
</dbReference>
<dbReference type="Gene3D" id="2.130.10.10">
    <property type="entry name" value="YVTN repeat-like/Quinoprotein amine dehydrogenase"/>
    <property type="match status" value="1"/>
</dbReference>
<reference evidence="2 3" key="1">
    <citation type="submission" date="2018-09" db="EMBL/GenBank/DDBJ databases">
        <title>Roseovarius spongiae sp. nov., isolated from a marine sponge.</title>
        <authorList>
            <person name="Zhuang L."/>
            <person name="Luo L."/>
        </authorList>
    </citation>
    <scope>NUCLEOTIDE SEQUENCE [LARGE SCALE GENOMIC DNA]</scope>
    <source>
        <strain evidence="2 3">HN-E21</strain>
    </source>
</reference>
<organism evidence="2 3">
    <name type="scientific">Roseovarius spongiae</name>
    <dbReference type="NCBI Taxonomy" id="2320272"/>
    <lineage>
        <taxon>Bacteria</taxon>
        <taxon>Pseudomonadati</taxon>
        <taxon>Pseudomonadota</taxon>
        <taxon>Alphaproteobacteria</taxon>
        <taxon>Rhodobacterales</taxon>
        <taxon>Roseobacteraceae</taxon>
        <taxon>Roseovarius</taxon>
    </lineage>
</organism>
<gene>
    <name evidence="2" type="ORF">D6850_03745</name>
</gene>
<dbReference type="Proteomes" id="UP000281128">
    <property type="component" value="Unassembled WGS sequence"/>
</dbReference>
<keyword evidence="3" id="KW-1185">Reference proteome</keyword>
<feature type="domain" description="Pyrrolo-quinoline quinone repeat" evidence="1">
    <location>
        <begin position="120"/>
        <end position="355"/>
    </location>
</feature>
<dbReference type="InterPro" id="IPR018391">
    <property type="entry name" value="PQQ_b-propeller_rpt"/>
</dbReference>
<dbReference type="Pfam" id="PF13360">
    <property type="entry name" value="PQQ_2"/>
    <property type="match status" value="1"/>
</dbReference>
<dbReference type="PANTHER" id="PTHR34512">
    <property type="entry name" value="CELL SURFACE PROTEIN"/>
    <property type="match status" value="1"/>
</dbReference>